<protein>
    <submittedName>
        <fullName evidence="1">Uncharacterized protein</fullName>
    </submittedName>
</protein>
<accession>A0ACB0XQ76</accession>
<keyword evidence="2" id="KW-1185">Reference proteome</keyword>
<sequence>MKNANRMFLIPEDIYKNIIGGFDENQELLSSGDGTAIGLIKERLQNTSANKEILDPTTRAIRYEQDFKRYNKLLKEKEEKPIDVKLKNFEEIADVVSKNVDHKPQLAAIADPIKKPPRKVIIKKKLHKKSLGKVGIRRQYPVQDIKVEADESEVKDKSDEEEDEFLSADTDNEPSPKEQALKYIRQHAGELGVLPNGKLARKIGSKDSFITSNIEDLINHILKNKNKRKRPIPTGYDEFLRRINKHTVLQNLLFPSKTTNKQEGEGGCFKQVFSYKPSLWQ</sequence>
<evidence type="ECO:0000313" key="1">
    <source>
        <dbReference type="EMBL" id="CAK5012711.1"/>
    </source>
</evidence>
<reference evidence="1" key="1">
    <citation type="submission" date="2023-11" db="EMBL/GenBank/DDBJ databases">
        <authorList>
            <person name="Poullet M."/>
        </authorList>
    </citation>
    <scope>NUCLEOTIDE SEQUENCE</scope>
    <source>
        <strain evidence="1">E1834</strain>
    </source>
</reference>
<comment type="caution">
    <text evidence="1">The sequence shown here is derived from an EMBL/GenBank/DDBJ whole genome shotgun (WGS) entry which is preliminary data.</text>
</comment>
<dbReference type="Proteomes" id="UP001497535">
    <property type="component" value="Unassembled WGS sequence"/>
</dbReference>
<proteinExistence type="predicted"/>
<evidence type="ECO:0000313" key="2">
    <source>
        <dbReference type="Proteomes" id="UP001497535"/>
    </source>
</evidence>
<name>A0ACB0XQ76_MELEN</name>
<dbReference type="EMBL" id="CAVMJV010000002">
    <property type="protein sequence ID" value="CAK5012711.1"/>
    <property type="molecule type" value="Genomic_DNA"/>
</dbReference>
<gene>
    <name evidence="1" type="ORF">MENTE1834_LOCUS2202</name>
</gene>
<organism evidence="1 2">
    <name type="scientific">Meloidogyne enterolobii</name>
    <name type="common">Root-knot nematode worm</name>
    <name type="synonym">Meloidogyne mayaguensis</name>
    <dbReference type="NCBI Taxonomy" id="390850"/>
    <lineage>
        <taxon>Eukaryota</taxon>
        <taxon>Metazoa</taxon>
        <taxon>Ecdysozoa</taxon>
        <taxon>Nematoda</taxon>
        <taxon>Chromadorea</taxon>
        <taxon>Rhabditida</taxon>
        <taxon>Tylenchina</taxon>
        <taxon>Tylenchomorpha</taxon>
        <taxon>Tylenchoidea</taxon>
        <taxon>Meloidogynidae</taxon>
        <taxon>Meloidogyninae</taxon>
        <taxon>Meloidogyne</taxon>
    </lineage>
</organism>